<reference evidence="2 3" key="1">
    <citation type="submission" date="2016-10" db="EMBL/GenBank/DDBJ databases">
        <authorList>
            <person name="de Groot N.N."/>
        </authorList>
    </citation>
    <scope>NUCLEOTIDE SEQUENCE [LARGE SCALE GENOMIC DNA]</scope>
    <source>
        <strain evidence="2 3">DSM 28010</strain>
    </source>
</reference>
<evidence type="ECO:0008006" key="4">
    <source>
        <dbReference type="Google" id="ProtNLM"/>
    </source>
</evidence>
<keyword evidence="1" id="KW-1133">Transmembrane helix</keyword>
<feature type="transmembrane region" description="Helical" evidence="1">
    <location>
        <begin position="53"/>
        <end position="82"/>
    </location>
</feature>
<feature type="transmembrane region" description="Helical" evidence="1">
    <location>
        <begin position="161"/>
        <end position="184"/>
    </location>
</feature>
<dbReference type="RefSeq" id="WP_090030633.1">
    <property type="nucleotide sequence ID" value="NZ_FNEB01000018.1"/>
</dbReference>
<organism evidence="2 3">
    <name type="scientific">Lutimaribacter saemankumensis</name>
    <dbReference type="NCBI Taxonomy" id="490829"/>
    <lineage>
        <taxon>Bacteria</taxon>
        <taxon>Pseudomonadati</taxon>
        <taxon>Pseudomonadota</taxon>
        <taxon>Alphaproteobacteria</taxon>
        <taxon>Rhodobacterales</taxon>
        <taxon>Roseobacteraceae</taxon>
        <taxon>Lutimaribacter</taxon>
    </lineage>
</organism>
<protein>
    <recommendedName>
        <fullName evidence="4">TVP38/TMEM64 family membrane protein</fullName>
    </recommendedName>
</protein>
<proteinExistence type="predicted"/>
<dbReference type="EMBL" id="FNEB01000018">
    <property type="protein sequence ID" value="SDJ37846.1"/>
    <property type="molecule type" value="Genomic_DNA"/>
</dbReference>
<evidence type="ECO:0000256" key="1">
    <source>
        <dbReference type="SAM" id="Phobius"/>
    </source>
</evidence>
<dbReference type="OrthoDB" id="6369004at2"/>
<sequence>MRAVLKGLWAKRRAVAIYGLLLLGGWFLGGYLKDLTVPEMRPMNEPMIHRIVMTAFVAFVVLAAIPFVPGAEIGFALLLLFGGQVAPLVYLGMVGALVVSFLCARFFPAPLLARGLRRLGLTKAAAFIVELDSAPPHERADKLSLILPPALGRRLHRYRHLLLAIALNTPGNSLLGGGGGLAFMAGASRLYGFGTYLATIVCAVAPVPLVFFFA</sequence>
<dbReference type="STRING" id="490829.SAMN05421850_11811"/>
<keyword evidence="1" id="KW-0812">Transmembrane</keyword>
<accession>A0A1G8T8G7</accession>
<keyword evidence="3" id="KW-1185">Reference proteome</keyword>
<dbReference type="Proteomes" id="UP000199340">
    <property type="component" value="Unassembled WGS sequence"/>
</dbReference>
<gene>
    <name evidence="2" type="ORF">SAMN05421850_11811</name>
</gene>
<feature type="transmembrane region" description="Helical" evidence="1">
    <location>
        <begin position="15"/>
        <end position="32"/>
    </location>
</feature>
<evidence type="ECO:0000313" key="2">
    <source>
        <dbReference type="EMBL" id="SDJ37846.1"/>
    </source>
</evidence>
<name>A0A1G8T8G7_9RHOB</name>
<dbReference type="AlphaFoldDB" id="A0A1G8T8G7"/>
<evidence type="ECO:0000313" key="3">
    <source>
        <dbReference type="Proteomes" id="UP000199340"/>
    </source>
</evidence>
<feature type="transmembrane region" description="Helical" evidence="1">
    <location>
        <begin position="190"/>
        <end position="213"/>
    </location>
</feature>
<keyword evidence="1" id="KW-0472">Membrane</keyword>